<dbReference type="AlphaFoldDB" id="A0A6G1C305"/>
<evidence type="ECO:0000313" key="2">
    <source>
        <dbReference type="Proteomes" id="UP000479710"/>
    </source>
</evidence>
<protein>
    <submittedName>
        <fullName evidence="1">Uncharacterized protein</fullName>
    </submittedName>
</protein>
<reference evidence="1 2" key="1">
    <citation type="submission" date="2019-11" db="EMBL/GenBank/DDBJ databases">
        <title>Whole genome sequence of Oryza granulata.</title>
        <authorList>
            <person name="Li W."/>
        </authorList>
    </citation>
    <scope>NUCLEOTIDE SEQUENCE [LARGE SCALE GENOMIC DNA]</scope>
    <source>
        <strain evidence="2">cv. Menghai</strain>
        <tissue evidence="1">Leaf</tissue>
    </source>
</reference>
<dbReference type="Proteomes" id="UP000479710">
    <property type="component" value="Unassembled WGS sequence"/>
</dbReference>
<accession>A0A6G1C305</accession>
<evidence type="ECO:0000313" key="1">
    <source>
        <dbReference type="EMBL" id="KAF0895045.1"/>
    </source>
</evidence>
<keyword evidence="2" id="KW-1185">Reference proteome</keyword>
<feature type="non-terminal residue" evidence="1">
    <location>
        <position position="1"/>
    </location>
</feature>
<sequence length="104" mass="11946">AQGDYHVLLTDFKTGISPTGNVRKDRRAKGKASSTGEMMLDRKAILRLLMKESPECMVKLISSIRMLGWIRRSPFLRRDNQYMRVLPTKPCKLIRMHTIASLTL</sequence>
<gene>
    <name evidence="1" type="ORF">E2562_006763</name>
</gene>
<comment type="caution">
    <text evidence="1">The sequence shown here is derived from an EMBL/GenBank/DDBJ whole genome shotgun (WGS) entry which is preliminary data.</text>
</comment>
<proteinExistence type="predicted"/>
<name>A0A6G1C305_9ORYZ</name>
<dbReference type="EMBL" id="SPHZ02000010">
    <property type="protein sequence ID" value="KAF0895045.1"/>
    <property type="molecule type" value="Genomic_DNA"/>
</dbReference>
<organism evidence="1 2">
    <name type="scientific">Oryza meyeriana var. granulata</name>
    <dbReference type="NCBI Taxonomy" id="110450"/>
    <lineage>
        <taxon>Eukaryota</taxon>
        <taxon>Viridiplantae</taxon>
        <taxon>Streptophyta</taxon>
        <taxon>Embryophyta</taxon>
        <taxon>Tracheophyta</taxon>
        <taxon>Spermatophyta</taxon>
        <taxon>Magnoliopsida</taxon>
        <taxon>Liliopsida</taxon>
        <taxon>Poales</taxon>
        <taxon>Poaceae</taxon>
        <taxon>BOP clade</taxon>
        <taxon>Oryzoideae</taxon>
        <taxon>Oryzeae</taxon>
        <taxon>Oryzinae</taxon>
        <taxon>Oryza</taxon>
        <taxon>Oryza meyeriana</taxon>
    </lineage>
</organism>
<feature type="non-terminal residue" evidence="1">
    <location>
        <position position="104"/>
    </location>
</feature>